<gene>
    <name evidence="2" type="ORF">RHSIM_Rhsim10G0077600</name>
</gene>
<feature type="compositionally biased region" description="Polar residues" evidence="1">
    <location>
        <begin position="156"/>
        <end position="166"/>
    </location>
</feature>
<reference evidence="2" key="1">
    <citation type="submission" date="2019-11" db="EMBL/GenBank/DDBJ databases">
        <authorList>
            <person name="Liu Y."/>
            <person name="Hou J."/>
            <person name="Li T.-Q."/>
            <person name="Guan C.-H."/>
            <person name="Wu X."/>
            <person name="Wu H.-Z."/>
            <person name="Ling F."/>
            <person name="Zhang R."/>
            <person name="Shi X.-G."/>
            <person name="Ren J.-P."/>
            <person name="Chen E.-F."/>
            <person name="Sun J.-M."/>
        </authorList>
    </citation>
    <scope>NUCLEOTIDE SEQUENCE</scope>
    <source>
        <strain evidence="2">Adult_tree_wgs_1</strain>
        <tissue evidence="2">Leaves</tissue>
    </source>
</reference>
<organism evidence="2 3">
    <name type="scientific">Rhododendron simsii</name>
    <name type="common">Sims's rhododendron</name>
    <dbReference type="NCBI Taxonomy" id="118357"/>
    <lineage>
        <taxon>Eukaryota</taxon>
        <taxon>Viridiplantae</taxon>
        <taxon>Streptophyta</taxon>
        <taxon>Embryophyta</taxon>
        <taxon>Tracheophyta</taxon>
        <taxon>Spermatophyta</taxon>
        <taxon>Magnoliopsida</taxon>
        <taxon>eudicotyledons</taxon>
        <taxon>Gunneridae</taxon>
        <taxon>Pentapetalae</taxon>
        <taxon>asterids</taxon>
        <taxon>Ericales</taxon>
        <taxon>Ericaceae</taxon>
        <taxon>Ericoideae</taxon>
        <taxon>Rhodoreae</taxon>
        <taxon>Rhododendron</taxon>
    </lineage>
</organism>
<name>A0A834GCY2_RHOSS</name>
<evidence type="ECO:0000313" key="2">
    <source>
        <dbReference type="EMBL" id="KAF7130777.1"/>
    </source>
</evidence>
<protein>
    <submittedName>
        <fullName evidence="2">Uncharacterized protein</fullName>
    </submittedName>
</protein>
<dbReference type="AlphaFoldDB" id="A0A834GCY2"/>
<dbReference type="Proteomes" id="UP000626092">
    <property type="component" value="Unassembled WGS sequence"/>
</dbReference>
<comment type="caution">
    <text evidence="2">The sequence shown here is derived from an EMBL/GenBank/DDBJ whole genome shotgun (WGS) entry which is preliminary data.</text>
</comment>
<dbReference type="EMBL" id="WJXA01000010">
    <property type="protein sequence ID" value="KAF7130777.1"/>
    <property type="molecule type" value="Genomic_DNA"/>
</dbReference>
<accession>A0A834GCY2</accession>
<feature type="region of interest" description="Disordered" evidence="1">
    <location>
        <begin position="131"/>
        <end position="208"/>
    </location>
</feature>
<feature type="compositionally biased region" description="Low complexity" evidence="1">
    <location>
        <begin position="167"/>
        <end position="181"/>
    </location>
</feature>
<proteinExistence type="predicted"/>
<dbReference type="OrthoDB" id="1824843at2759"/>
<keyword evidence="3" id="KW-1185">Reference proteome</keyword>
<evidence type="ECO:0000256" key="1">
    <source>
        <dbReference type="SAM" id="MobiDB-lite"/>
    </source>
</evidence>
<evidence type="ECO:0000313" key="3">
    <source>
        <dbReference type="Proteomes" id="UP000626092"/>
    </source>
</evidence>
<sequence>MMIFAAEGADGIAWSRDRMVRGKSEAPYGATWQKGGRHRYRSAQAFHVAIREWTGWHRFSSGVRPLGFPPPPSSKETIRNLSKGYRMGNVGFDESLSNFTKQPEQPVIPGIHVPLQVDDRASRDILYGRGDSFDEVAEPIPHGSEPEEDHAERTTAGAQANTSTSEGAPTNAPNAGGARAPKWPPRDIDAIPPLPTTFGPIQYSHFYGDGPMGFTKDFRAK</sequence>